<evidence type="ECO:0000256" key="2">
    <source>
        <dbReference type="ARBA" id="ARBA00022692"/>
    </source>
</evidence>
<evidence type="ECO:0000259" key="9">
    <source>
        <dbReference type="PROSITE" id="PS50102"/>
    </source>
</evidence>
<feature type="transmembrane region" description="Helical" evidence="8">
    <location>
        <begin position="25"/>
        <end position="45"/>
    </location>
</feature>
<dbReference type="InterPro" id="IPR035979">
    <property type="entry name" value="RBD_domain_sf"/>
</dbReference>
<keyword evidence="6 8" id="KW-0472">Membrane</keyword>
<evidence type="ECO:0000313" key="11">
    <source>
        <dbReference type="Proteomes" id="UP001202328"/>
    </source>
</evidence>
<dbReference type="GO" id="GO:0016020">
    <property type="term" value="C:membrane"/>
    <property type="evidence" value="ECO:0007669"/>
    <property type="project" value="UniProtKB-SubCell"/>
</dbReference>
<feature type="transmembrane region" description="Helical" evidence="8">
    <location>
        <begin position="81"/>
        <end position="102"/>
    </location>
</feature>
<name>A0AAD4SI94_9MAGN</name>
<protein>
    <recommendedName>
        <fullName evidence="9">RRM domain-containing protein</fullName>
    </recommendedName>
</protein>
<dbReference type="GO" id="GO:0006417">
    <property type="term" value="P:regulation of translation"/>
    <property type="evidence" value="ECO:0007669"/>
    <property type="project" value="TreeGrafter"/>
</dbReference>
<dbReference type="InterPro" id="IPR000504">
    <property type="entry name" value="RRM_dom"/>
</dbReference>
<feature type="transmembrane region" description="Helical" evidence="8">
    <location>
        <begin position="57"/>
        <end position="75"/>
    </location>
</feature>
<keyword evidence="4 7" id="KW-0694">RNA-binding</keyword>
<keyword evidence="2 8" id="KW-0812">Transmembrane</keyword>
<dbReference type="GO" id="GO:0003729">
    <property type="term" value="F:mRNA binding"/>
    <property type="evidence" value="ECO:0007669"/>
    <property type="project" value="TreeGrafter"/>
</dbReference>
<dbReference type="GO" id="GO:0022857">
    <property type="term" value="F:transmembrane transporter activity"/>
    <property type="evidence" value="ECO:0007669"/>
    <property type="project" value="InterPro"/>
</dbReference>
<evidence type="ECO:0000256" key="8">
    <source>
        <dbReference type="SAM" id="Phobius"/>
    </source>
</evidence>
<dbReference type="PANTHER" id="PTHR48032:SF6">
    <property type="entry name" value="RNA-BINDING (RRM_RBD_RNP MOTIFS) FAMILY PROTEIN"/>
    <property type="match status" value="1"/>
</dbReference>
<evidence type="ECO:0000256" key="3">
    <source>
        <dbReference type="ARBA" id="ARBA00022737"/>
    </source>
</evidence>
<comment type="caution">
    <text evidence="10">The sequence shown here is derived from an EMBL/GenBank/DDBJ whole genome shotgun (WGS) entry which is preliminary data.</text>
</comment>
<gene>
    <name evidence="10" type="ORF">MKW98_010705</name>
</gene>
<reference evidence="10" key="1">
    <citation type="submission" date="2022-04" db="EMBL/GenBank/DDBJ databases">
        <title>A functionally conserved STORR gene fusion in Papaver species that diverged 16.8 million years ago.</title>
        <authorList>
            <person name="Catania T."/>
        </authorList>
    </citation>
    <scope>NUCLEOTIDE SEQUENCE</scope>
    <source>
        <strain evidence="10">S-188037</strain>
    </source>
</reference>
<dbReference type="Pfam" id="PF00076">
    <property type="entry name" value="RRM_1"/>
    <property type="match status" value="1"/>
</dbReference>
<dbReference type="InterPro" id="IPR005828">
    <property type="entry name" value="MFS_sugar_transport-like"/>
</dbReference>
<dbReference type="Pfam" id="PF00083">
    <property type="entry name" value="Sugar_tr"/>
    <property type="match status" value="1"/>
</dbReference>
<dbReference type="InterPro" id="IPR005829">
    <property type="entry name" value="Sugar_transporter_CS"/>
</dbReference>
<evidence type="ECO:0000256" key="6">
    <source>
        <dbReference type="ARBA" id="ARBA00023136"/>
    </source>
</evidence>
<keyword evidence="11" id="KW-1185">Reference proteome</keyword>
<dbReference type="SUPFAM" id="SSF103473">
    <property type="entry name" value="MFS general substrate transporter"/>
    <property type="match status" value="1"/>
</dbReference>
<organism evidence="10 11">
    <name type="scientific">Papaver atlanticum</name>
    <dbReference type="NCBI Taxonomy" id="357466"/>
    <lineage>
        <taxon>Eukaryota</taxon>
        <taxon>Viridiplantae</taxon>
        <taxon>Streptophyta</taxon>
        <taxon>Embryophyta</taxon>
        <taxon>Tracheophyta</taxon>
        <taxon>Spermatophyta</taxon>
        <taxon>Magnoliopsida</taxon>
        <taxon>Ranunculales</taxon>
        <taxon>Papaveraceae</taxon>
        <taxon>Papaveroideae</taxon>
        <taxon>Papaver</taxon>
    </lineage>
</organism>
<dbReference type="EMBL" id="JAJJMB010010620">
    <property type="protein sequence ID" value="KAI3907355.1"/>
    <property type="molecule type" value="Genomic_DNA"/>
</dbReference>
<dbReference type="SUPFAM" id="SSF54928">
    <property type="entry name" value="RNA-binding domain, RBD"/>
    <property type="match status" value="1"/>
</dbReference>
<evidence type="ECO:0000256" key="4">
    <source>
        <dbReference type="ARBA" id="ARBA00022884"/>
    </source>
</evidence>
<dbReference type="InterPro" id="IPR036259">
    <property type="entry name" value="MFS_trans_sf"/>
</dbReference>
<evidence type="ECO:0000313" key="10">
    <source>
        <dbReference type="EMBL" id="KAI3907355.1"/>
    </source>
</evidence>
<evidence type="ECO:0000256" key="1">
    <source>
        <dbReference type="ARBA" id="ARBA00004141"/>
    </source>
</evidence>
<feature type="transmembrane region" description="Helical" evidence="8">
    <location>
        <begin position="140"/>
        <end position="163"/>
    </location>
</feature>
<sequence length="648" mass="69319">MRSLFISHALHSLLALEECLLVILQANLVIMAIVGAMFGAAFGCWTNDSLGKKRSVLMADVVTFLATMLVAFSSVPSLVVGGTMIVGFGVGMVSMTSSLYILEASPPRLRSSFDCFSSLLIVVGQALSYRVNLLFTEEPRTWSCMIGVAGIPALVQFMLIWFLPESPKWIYRKVEARKAVPEDNHKIMNRSDNRYIGPIQRKRIFVSGLASTVTESDFKQYFEQFGVISNTELMYDPNTQRPRGFGFITYESEDSVDRALLKTIYEVNGKMVNVQRAFSKRLSPPKRVDNFLAGGNQGFSPISIGGFSQPGPSGLTTGVNSDQALSASYGENANFNCTSSRYSSSVDYNWGEGAVGSVLTSTTTNIWGNSGGMSFSTNSSCSNAAYLGSGSGFIGNAAGTNCISSPLCAQTEGSTSSCIAGSPYINGGNNYGFQEEGYGRNTRTFKDALLKGTSNAVPQVESESTSRYIAGSPYRNGGNNCGFQGGGYGRNTRTFKDALLKGTPNAVPQVESESFYGGGSSVYGNSIWRSTDSDNISDSFGLGVASDGRDSNYGFEGVGICRNSGTSEDTPLYGTSNGVPERELDNFYAGGSICGNSVCWSTDCDDISNSFGYELSGVAAVVVTKSSAGGYSETDRQVNRGVARRIFI</sequence>
<dbReference type="Gene3D" id="1.20.1250.20">
    <property type="entry name" value="MFS general substrate transporter like domains"/>
    <property type="match status" value="1"/>
</dbReference>
<dbReference type="InterPro" id="IPR012677">
    <property type="entry name" value="Nucleotide-bd_a/b_plait_sf"/>
</dbReference>
<evidence type="ECO:0000256" key="5">
    <source>
        <dbReference type="ARBA" id="ARBA00022989"/>
    </source>
</evidence>
<dbReference type="PROSITE" id="PS00217">
    <property type="entry name" value="SUGAR_TRANSPORT_2"/>
    <property type="match status" value="1"/>
</dbReference>
<proteinExistence type="predicted"/>
<dbReference type="Proteomes" id="UP001202328">
    <property type="component" value="Unassembled WGS sequence"/>
</dbReference>
<dbReference type="AlphaFoldDB" id="A0AAD4SI94"/>
<dbReference type="Gene3D" id="3.30.70.330">
    <property type="match status" value="1"/>
</dbReference>
<comment type="subcellular location">
    <subcellularLocation>
        <location evidence="1">Membrane</location>
        <topology evidence="1">Multi-pass membrane protein</topology>
    </subcellularLocation>
</comment>
<keyword evidence="5 8" id="KW-1133">Transmembrane helix</keyword>
<dbReference type="PANTHER" id="PTHR48032">
    <property type="entry name" value="RNA-BINDING PROTEIN MUSASHI HOMOLOG RBP6"/>
    <property type="match status" value="1"/>
</dbReference>
<keyword evidence="3" id="KW-0677">Repeat</keyword>
<dbReference type="SMART" id="SM00360">
    <property type="entry name" value="RRM"/>
    <property type="match status" value="1"/>
</dbReference>
<accession>A0AAD4SI94</accession>
<feature type="domain" description="RRM" evidence="9">
    <location>
        <begin position="202"/>
        <end position="279"/>
    </location>
</feature>
<evidence type="ECO:0000256" key="7">
    <source>
        <dbReference type="PROSITE-ProRule" id="PRU00176"/>
    </source>
</evidence>
<dbReference type="PROSITE" id="PS50102">
    <property type="entry name" value="RRM"/>
    <property type="match status" value="1"/>
</dbReference>